<evidence type="ECO:0008006" key="4">
    <source>
        <dbReference type="Google" id="ProtNLM"/>
    </source>
</evidence>
<reference evidence="3" key="1">
    <citation type="submission" date="2017-06" db="EMBL/GenBank/DDBJ databases">
        <title>Genome analysis of Fimbriiglobus ruber SP5, the first member of the order Planctomycetales with confirmed chitinolytic capability.</title>
        <authorList>
            <person name="Ravin N.V."/>
            <person name="Rakitin A.L."/>
            <person name="Ivanova A.A."/>
            <person name="Beletsky A.V."/>
            <person name="Kulichevskaya I.S."/>
            <person name="Mardanov A.V."/>
            <person name="Dedysh S.N."/>
        </authorList>
    </citation>
    <scope>NUCLEOTIDE SEQUENCE [LARGE SCALE GENOMIC DNA]</scope>
    <source>
        <strain evidence="3">SP5</strain>
    </source>
</reference>
<feature type="compositionally biased region" description="Pro residues" evidence="1">
    <location>
        <begin position="68"/>
        <end position="79"/>
    </location>
</feature>
<evidence type="ECO:0000313" key="3">
    <source>
        <dbReference type="Proteomes" id="UP000214646"/>
    </source>
</evidence>
<evidence type="ECO:0000256" key="1">
    <source>
        <dbReference type="SAM" id="MobiDB-lite"/>
    </source>
</evidence>
<dbReference type="EMBL" id="NIDE01000001">
    <property type="protein sequence ID" value="OWK47364.1"/>
    <property type="molecule type" value="Genomic_DNA"/>
</dbReference>
<keyword evidence="3" id="KW-1185">Reference proteome</keyword>
<dbReference type="Proteomes" id="UP000214646">
    <property type="component" value="Unassembled WGS sequence"/>
</dbReference>
<proteinExistence type="predicted"/>
<evidence type="ECO:0000313" key="2">
    <source>
        <dbReference type="EMBL" id="OWK47364.1"/>
    </source>
</evidence>
<comment type="caution">
    <text evidence="2">The sequence shown here is derived from an EMBL/GenBank/DDBJ whole genome shotgun (WGS) entry which is preliminary data.</text>
</comment>
<feature type="compositionally biased region" description="Low complexity" evidence="1">
    <location>
        <begin position="53"/>
        <end position="67"/>
    </location>
</feature>
<accession>A0A225E6H4</accession>
<feature type="region of interest" description="Disordered" evidence="1">
    <location>
        <begin position="1"/>
        <end position="26"/>
    </location>
</feature>
<feature type="region of interest" description="Disordered" evidence="1">
    <location>
        <begin position="53"/>
        <end position="104"/>
    </location>
</feature>
<dbReference type="AlphaFoldDB" id="A0A225E6H4"/>
<feature type="compositionally biased region" description="Gly residues" evidence="1">
    <location>
        <begin position="1"/>
        <end position="12"/>
    </location>
</feature>
<name>A0A225E6H4_9BACT</name>
<gene>
    <name evidence="2" type="ORF">FRUB_01063</name>
</gene>
<sequence>MIALAGGQGGAVGTDPGAAPPVPNPAIVVPPMPGDAPAAPTRPVVVVAPAAPAADAPRAADPPVQVAPVPPTTVPPAPPTTVTTFQRPPAPPSVLPSAPGEAPDDPFQEPPISPFLPQRPFAPEDVLPDGTRVNLPTAAPQYITYGPRYGNQTKFQYGPSTENPRRFVATGGLIVKIVYQGKTIPSPNPLAPPIPVYEEVELGADNAVGWIHGAKAEDLGGDGPPPQTKTDDKTEVELYLQGNVVIRTMSEQQQGVGKPPQKMEQVLRAQEIYYDVSKSKALAICGNMELNVMGFPDNVRLKADEIWQLGKNEYRMFRNEVSSSKRQTDPGLKMTTRQSVLTSRTAVRRNIFGFPYRNLKTGETEVGFERILTSQSVFVRIFDTPIFWEPRNKTDVNEPMGPLKSLSFGNDQIFGVQLYLTWDMYKLLGVRPGDNSRWLLHTDYLSLRGPAFGSDYDYSGPDLFGFGRQQAGFFRFYGIDDEHKLEGGQDNLGGDRGPEPFTPHYRGRVQWRHTQDLYEDGTTYVRANGQIEYLSDKNYLEQYYNQEYNTMPNQETFMDLYGAKGNTGGSLLFEQNLARPWVTETNWLPKADGYMIGQNLFDVATYNAKASVAYGQLRPASIYPVPVGQGVVNPQVANNLLITNPSPQDVADSTGRLDFMQKLDAPFDLGPFRIDPYGIVDMTYYSQDLAGKSRDRFYGGGGVRESFTVSRLYDEVYNELFNVHGLYHKSTWSANFYAAHSDTSYTLLPQMDRLNDDATDYEHNLVTPREQTLTDANGRVLAGGYYLSNSPVFDPQLLAIRRLVLDRVDTLDSIQELQLSTNQRLQTKRGFPGAEHTVDWMTLDMSMALFPNANRDNFGQAAGMFEYKYLWHIGDRTSISSNGWYDPRAFGNGLADVRYADIGLNFTRPDGTLYQVTYRYTDPIDSRALQGSITYAMSRRYKVSFSTSYDFGLNQAQTIQMTFLRTGADMTAQIGFSYNAIQQNFGFQIAFLPNLALAQSPNLLSGAPVLSR</sequence>
<protein>
    <recommendedName>
        <fullName evidence="4">LPS-assembly protein LptD</fullName>
    </recommendedName>
</protein>
<organism evidence="2 3">
    <name type="scientific">Fimbriiglobus ruber</name>
    <dbReference type="NCBI Taxonomy" id="1908690"/>
    <lineage>
        <taxon>Bacteria</taxon>
        <taxon>Pseudomonadati</taxon>
        <taxon>Planctomycetota</taxon>
        <taxon>Planctomycetia</taxon>
        <taxon>Gemmatales</taxon>
        <taxon>Gemmataceae</taxon>
        <taxon>Fimbriiglobus</taxon>
    </lineage>
</organism>